<dbReference type="STRING" id="658057.SAMN04488032_111130"/>
<feature type="chain" id="PRO_5010996298" evidence="1">
    <location>
        <begin position="26"/>
        <end position="150"/>
    </location>
</feature>
<accession>A0A1Y5TAW0</accession>
<evidence type="ECO:0000313" key="2">
    <source>
        <dbReference type="EMBL" id="SLN59909.1"/>
    </source>
</evidence>
<feature type="signal peptide" evidence="1">
    <location>
        <begin position="1"/>
        <end position="25"/>
    </location>
</feature>
<sequence>MKTISSLSLAVSVAALSFSVAPAMAQDTAEVLAQGCTDSPASCAALIEAQIATLQAAGLAGPALDAAIGQLVSAVYAAASRTVAPAVNVQLAAAITRASSFIASPTARAGVTRAAQTVASGSASTTAPTAFGLSATTTTTGTAGTAGSAN</sequence>
<dbReference type="EMBL" id="FWFW01000011">
    <property type="protein sequence ID" value="SLN59909.1"/>
    <property type="molecule type" value="Genomic_DNA"/>
</dbReference>
<keyword evidence="1" id="KW-0732">Signal</keyword>
<dbReference type="RefSeq" id="WP_085850189.1">
    <property type="nucleotide sequence ID" value="NZ_FNZV01000011.1"/>
</dbReference>
<keyword evidence="3" id="KW-1185">Reference proteome</keyword>
<gene>
    <name evidence="2" type="ORF">PAM7971_03087</name>
</gene>
<protein>
    <submittedName>
        <fullName evidence="2">Uncharacterized protein</fullName>
    </submittedName>
</protein>
<organism evidence="2 3">
    <name type="scientific">Pacificibacter marinus</name>
    <dbReference type="NCBI Taxonomy" id="658057"/>
    <lineage>
        <taxon>Bacteria</taxon>
        <taxon>Pseudomonadati</taxon>
        <taxon>Pseudomonadota</taxon>
        <taxon>Alphaproteobacteria</taxon>
        <taxon>Rhodobacterales</taxon>
        <taxon>Roseobacteraceae</taxon>
        <taxon>Pacificibacter</taxon>
    </lineage>
</organism>
<name>A0A1Y5TAW0_9RHOB</name>
<proteinExistence type="predicted"/>
<dbReference type="AlphaFoldDB" id="A0A1Y5TAW0"/>
<reference evidence="2 3" key="1">
    <citation type="submission" date="2017-03" db="EMBL/GenBank/DDBJ databases">
        <authorList>
            <person name="Afonso C.L."/>
            <person name="Miller P.J."/>
            <person name="Scott M.A."/>
            <person name="Spackman E."/>
            <person name="Goraichik I."/>
            <person name="Dimitrov K.M."/>
            <person name="Suarez D.L."/>
            <person name="Swayne D.E."/>
        </authorList>
    </citation>
    <scope>NUCLEOTIDE SEQUENCE [LARGE SCALE GENOMIC DNA]</scope>
    <source>
        <strain evidence="2 3">CECT 7971</strain>
    </source>
</reference>
<evidence type="ECO:0000313" key="3">
    <source>
        <dbReference type="Proteomes" id="UP000193307"/>
    </source>
</evidence>
<dbReference type="Proteomes" id="UP000193307">
    <property type="component" value="Unassembled WGS sequence"/>
</dbReference>
<evidence type="ECO:0000256" key="1">
    <source>
        <dbReference type="SAM" id="SignalP"/>
    </source>
</evidence>